<protein>
    <recommendedName>
        <fullName evidence="4">DUF3010 domain-containing protein</fullName>
    </recommendedName>
</protein>
<dbReference type="EMBL" id="MTSM01000008">
    <property type="protein sequence ID" value="OPX55559.1"/>
    <property type="molecule type" value="Genomic_DNA"/>
</dbReference>
<keyword evidence="3" id="KW-1185">Reference proteome</keyword>
<dbReference type="Proteomes" id="UP000191418">
    <property type="component" value="Unassembled WGS sequence"/>
</dbReference>
<evidence type="ECO:0000313" key="3">
    <source>
        <dbReference type="Proteomes" id="UP000191418"/>
    </source>
</evidence>
<evidence type="ECO:0000313" key="2">
    <source>
        <dbReference type="EMBL" id="OPX55559.1"/>
    </source>
</evidence>
<feature type="region of interest" description="Disordered" evidence="1">
    <location>
        <begin position="157"/>
        <end position="198"/>
    </location>
</feature>
<dbReference type="STRING" id="64969.SAMN02745127_01482"/>
<dbReference type="InterPro" id="IPR021378">
    <property type="entry name" value="DUF3010"/>
</dbReference>
<comment type="caution">
    <text evidence="2">The sequence shown here is derived from an EMBL/GenBank/DDBJ whole genome shotgun (WGS) entry which is preliminary data.</text>
</comment>
<gene>
    <name evidence="2" type="ORF">BTE48_08030</name>
</gene>
<dbReference type="OrthoDB" id="6214536at2"/>
<reference evidence="2 3" key="1">
    <citation type="submission" date="2017-01" db="EMBL/GenBank/DDBJ databases">
        <title>Genome Sequencing of a Marine Spirillum, Oceanospirillum multiglobuliferum ATCC 33336, from Japan.</title>
        <authorList>
            <person name="Carney J.G."/>
            <person name="Trachtenberg A.M."/>
            <person name="Rheaume B.A."/>
            <person name="Linnane J.D."/>
            <person name="Pitts N.L."/>
            <person name="Mykles D.L."/>
            <person name="Maclea K.S."/>
        </authorList>
    </citation>
    <scope>NUCLEOTIDE SEQUENCE [LARGE SCALE GENOMIC DNA]</scope>
    <source>
        <strain evidence="2 3">ATCC 33336</strain>
    </source>
</reference>
<evidence type="ECO:0008006" key="4">
    <source>
        <dbReference type="Google" id="ProtNLM"/>
    </source>
</evidence>
<dbReference type="RefSeq" id="WP_078745090.1">
    <property type="nucleotide sequence ID" value="NZ_FUXG01000008.1"/>
</dbReference>
<dbReference type="AlphaFoldDB" id="A0A1T4PH08"/>
<accession>A0A1T4PH08</accession>
<dbReference type="Pfam" id="PF11215">
    <property type="entry name" value="DUF3010"/>
    <property type="match status" value="1"/>
</dbReference>
<feature type="compositionally biased region" description="Low complexity" evidence="1">
    <location>
        <begin position="173"/>
        <end position="191"/>
    </location>
</feature>
<evidence type="ECO:0000256" key="1">
    <source>
        <dbReference type="SAM" id="MobiDB-lite"/>
    </source>
</evidence>
<sequence>MRVCGVELKGNEALICLLSKSGELFDIPDCRQVRFSIKDSDDQQQMRFFQQSFRKLMEDYKVEQVVIRQRLHKGKFAGGAVGFKLEGALQALSNMPVTIFAPSKIKEQLKHTPLPIDFSQTGLKAFQEVAFVTAFAFLNKPEIVALANKTKPELNTAKASDAVETAKTKQAVETPIEQPAAAQEPENASAEKFNPWKR</sequence>
<organism evidence="2 3">
    <name type="scientific">Oceanospirillum multiglobuliferum</name>
    <dbReference type="NCBI Taxonomy" id="64969"/>
    <lineage>
        <taxon>Bacteria</taxon>
        <taxon>Pseudomonadati</taxon>
        <taxon>Pseudomonadota</taxon>
        <taxon>Gammaproteobacteria</taxon>
        <taxon>Oceanospirillales</taxon>
        <taxon>Oceanospirillaceae</taxon>
        <taxon>Oceanospirillum</taxon>
    </lineage>
</organism>
<proteinExistence type="predicted"/>
<name>A0A1T4PH08_9GAMM</name>